<proteinExistence type="predicted"/>
<dbReference type="InterPro" id="IPR041677">
    <property type="entry name" value="DNA2/NAM7_AAA_11"/>
</dbReference>
<feature type="domain" description="DNA2/NAM7 helicase-like C-terminal" evidence="3">
    <location>
        <begin position="288"/>
        <end position="489"/>
    </location>
</feature>
<reference evidence="4 5" key="1">
    <citation type="submission" date="2016-01" db="EMBL/GenBank/DDBJ databases">
        <title>Biosynthesis of antibiotic leucinostatins and their inhibition on Phytophthora in bio-control Purpureocillium lilacinum.</title>
        <authorList>
            <person name="Wang G."/>
            <person name="Liu Z."/>
            <person name="Lin R."/>
            <person name="Li E."/>
            <person name="Mao Z."/>
            <person name="Ling J."/>
            <person name="Yin W."/>
            <person name="Xie B."/>
        </authorList>
    </citation>
    <scope>NUCLEOTIDE SEQUENCE [LARGE SCALE GENOMIC DNA]</scope>
    <source>
        <strain evidence="4">PLBJ-1</strain>
    </source>
</reference>
<gene>
    <name evidence="4" type="ORF">VFPBJ_06128</name>
</gene>
<evidence type="ECO:0000259" key="3">
    <source>
        <dbReference type="Pfam" id="PF13087"/>
    </source>
</evidence>
<dbReference type="PANTHER" id="PTHR10887:SF495">
    <property type="entry name" value="HELICASE SENATAXIN ISOFORM X1-RELATED"/>
    <property type="match status" value="1"/>
</dbReference>
<dbReference type="InterPro" id="IPR045055">
    <property type="entry name" value="DNA2/NAM7-like"/>
</dbReference>
<dbReference type="InterPro" id="IPR041679">
    <property type="entry name" value="DNA2/NAM7-like_C"/>
</dbReference>
<evidence type="ECO:0000256" key="1">
    <source>
        <dbReference type="SAM" id="MobiDB-lite"/>
    </source>
</evidence>
<dbReference type="GO" id="GO:0004386">
    <property type="term" value="F:helicase activity"/>
    <property type="evidence" value="ECO:0007669"/>
    <property type="project" value="InterPro"/>
</dbReference>
<sequence>MVFPGFAGSGKTTAASVMVNAMLASPDIKRIYVSAPTNAAVSHICQRIHQIRVELVEEGGQVDAISQLRQAVILRGFQLHIEEDQVMQRLRAPQGQHRPGMAGSFWHPSSWTLENSLAFFTLQALGFASDEIPDLDDKSSPLLLKLRDSLATCSRVAGLRGLACRSISHEDYLDEQQCDKDSFQDLLRKVASCASVICTTPETSANSFFEPLKRTSDVVVLNAAGAMGRADAINVWGNACRPCIIVGDWKQMGPTLLSSRDTFFLEDDYCQPGQSCLPRNRFSPDGEASILEHAMRIGQPVWHLDHQYRMAVGQFEMALEVVYSEFIGTYSCDESTELVHRPLAVEVDAWLSSEHGITSPKGKSYPAFFSKPGSCWYHPPSGSRYNEEQNTFALNLVRSLHEAGIHKSKMKVVTTYSDNKRYLEDLFRKSSFLDVACHTIDSFNGGIGCIVIFVLCVNRVSGPCFMDDSRRLAVAMTRHTDHLIVVGDLKTLYSDEKGTNSKGSMLAMFQWLSRNDRVVVVDDDAGGDDAREMRRKRRKFRKSQGWRPDDSSTDSDDDYRPRW</sequence>
<dbReference type="PANTHER" id="PTHR10887">
    <property type="entry name" value="DNA2/NAM7 HELICASE FAMILY"/>
    <property type="match status" value="1"/>
</dbReference>
<evidence type="ECO:0000259" key="2">
    <source>
        <dbReference type="Pfam" id="PF13086"/>
    </source>
</evidence>
<dbReference type="Pfam" id="PF13087">
    <property type="entry name" value="AAA_12"/>
    <property type="match status" value="1"/>
</dbReference>
<name>A0A179GTB6_PURLI</name>
<dbReference type="Pfam" id="PF13086">
    <property type="entry name" value="AAA_11"/>
    <property type="match status" value="1"/>
</dbReference>
<comment type="caution">
    <text evidence="4">The sequence shown here is derived from an EMBL/GenBank/DDBJ whole genome shotgun (WGS) entry which is preliminary data.</text>
</comment>
<dbReference type="Gene3D" id="3.40.50.300">
    <property type="entry name" value="P-loop containing nucleotide triphosphate hydrolases"/>
    <property type="match status" value="2"/>
</dbReference>
<dbReference type="InterPro" id="IPR027417">
    <property type="entry name" value="P-loop_NTPase"/>
</dbReference>
<dbReference type="AlphaFoldDB" id="A0A179GTB6"/>
<protein>
    <submittedName>
        <fullName evidence="4">AAA domain-containing protein</fullName>
    </submittedName>
</protein>
<feature type="compositionally biased region" description="Basic residues" evidence="1">
    <location>
        <begin position="533"/>
        <end position="544"/>
    </location>
</feature>
<feature type="domain" description="DNA2/NAM7 helicase helicase" evidence="2">
    <location>
        <begin position="7"/>
        <end position="258"/>
    </location>
</feature>
<dbReference type="EMBL" id="LSBH01000004">
    <property type="protein sequence ID" value="OAQ80543.1"/>
    <property type="molecule type" value="Genomic_DNA"/>
</dbReference>
<organism evidence="4 5">
    <name type="scientific">Purpureocillium lilacinum</name>
    <name type="common">Paecilomyces lilacinus</name>
    <dbReference type="NCBI Taxonomy" id="33203"/>
    <lineage>
        <taxon>Eukaryota</taxon>
        <taxon>Fungi</taxon>
        <taxon>Dikarya</taxon>
        <taxon>Ascomycota</taxon>
        <taxon>Pezizomycotina</taxon>
        <taxon>Sordariomycetes</taxon>
        <taxon>Hypocreomycetidae</taxon>
        <taxon>Hypocreales</taxon>
        <taxon>Ophiocordycipitaceae</taxon>
        <taxon>Purpureocillium</taxon>
    </lineage>
</organism>
<dbReference type="Proteomes" id="UP000078240">
    <property type="component" value="Unassembled WGS sequence"/>
</dbReference>
<feature type="region of interest" description="Disordered" evidence="1">
    <location>
        <begin position="526"/>
        <end position="563"/>
    </location>
</feature>
<accession>A0A179GTB6</accession>
<dbReference type="SUPFAM" id="SSF52540">
    <property type="entry name" value="P-loop containing nucleoside triphosphate hydrolases"/>
    <property type="match status" value="1"/>
</dbReference>
<evidence type="ECO:0000313" key="5">
    <source>
        <dbReference type="Proteomes" id="UP000078240"/>
    </source>
</evidence>
<evidence type="ECO:0000313" key="4">
    <source>
        <dbReference type="EMBL" id="OAQ80543.1"/>
    </source>
</evidence>